<dbReference type="GO" id="GO:0002953">
    <property type="term" value="F:5'-deoxynucleotidase activity"/>
    <property type="evidence" value="ECO:0007669"/>
    <property type="project" value="UniProtKB-EC"/>
</dbReference>
<keyword evidence="6" id="KW-0479">Metal-binding</keyword>
<dbReference type="SUPFAM" id="SSF109604">
    <property type="entry name" value="HD-domain/PDEase-like"/>
    <property type="match status" value="1"/>
</dbReference>
<gene>
    <name evidence="9" type="ORF">A2968_02250</name>
</gene>
<accession>A0A1F6BGZ1</accession>
<dbReference type="SMART" id="SM00471">
    <property type="entry name" value="HDc"/>
    <property type="match status" value="1"/>
</dbReference>
<protein>
    <recommendedName>
        <fullName evidence="5">5'-deoxynucleotidase</fullName>
        <ecNumber evidence="5">3.1.3.89</ecNumber>
    </recommendedName>
</protein>
<evidence type="ECO:0000256" key="1">
    <source>
        <dbReference type="ARBA" id="ARBA00001638"/>
    </source>
</evidence>
<evidence type="ECO:0000256" key="5">
    <source>
        <dbReference type="ARBA" id="ARBA00012964"/>
    </source>
</evidence>
<evidence type="ECO:0000256" key="7">
    <source>
        <dbReference type="ARBA" id="ARBA00022801"/>
    </source>
</evidence>
<evidence type="ECO:0000256" key="2">
    <source>
        <dbReference type="ARBA" id="ARBA00001936"/>
    </source>
</evidence>
<dbReference type="InterPro" id="IPR039356">
    <property type="entry name" value="YfbR/HDDC2"/>
</dbReference>
<feature type="domain" description="HD/PDEase" evidence="8">
    <location>
        <begin position="30"/>
        <end position="141"/>
    </location>
</feature>
<reference evidence="9 10" key="1">
    <citation type="journal article" date="2016" name="Nat. Commun.">
        <title>Thousands of microbial genomes shed light on interconnected biogeochemical processes in an aquifer system.</title>
        <authorList>
            <person name="Anantharaman K."/>
            <person name="Brown C.T."/>
            <person name="Hug L.A."/>
            <person name="Sharon I."/>
            <person name="Castelle C.J."/>
            <person name="Probst A.J."/>
            <person name="Thomas B.C."/>
            <person name="Singh A."/>
            <person name="Wilkins M.J."/>
            <person name="Karaoz U."/>
            <person name="Brodie E.L."/>
            <person name="Williams K.H."/>
            <person name="Hubbard S.S."/>
            <person name="Banfield J.F."/>
        </authorList>
    </citation>
    <scope>NUCLEOTIDE SEQUENCE [LARGE SCALE GENOMIC DNA]</scope>
</reference>
<dbReference type="PANTHER" id="PTHR11845:SF13">
    <property type="entry name" value="5'-DEOXYNUCLEOTIDASE HDDC2"/>
    <property type="match status" value="1"/>
</dbReference>
<dbReference type="STRING" id="1798391.A2968_02250"/>
<dbReference type="GO" id="GO:0046872">
    <property type="term" value="F:metal ion binding"/>
    <property type="evidence" value="ECO:0007669"/>
    <property type="project" value="UniProtKB-KW"/>
</dbReference>
<keyword evidence="7" id="KW-0378">Hydrolase</keyword>
<proteinExistence type="predicted"/>
<organism evidence="9 10">
    <name type="scientific">Candidatus Gottesmanbacteria bacterium RIFCSPLOWO2_01_FULL_42_22</name>
    <dbReference type="NCBI Taxonomy" id="1798391"/>
    <lineage>
        <taxon>Bacteria</taxon>
        <taxon>Candidatus Gottesmaniibacteriota</taxon>
    </lineage>
</organism>
<evidence type="ECO:0000256" key="6">
    <source>
        <dbReference type="ARBA" id="ARBA00022723"/>
    </source>
</evidence>
<dbReference type="GO" id="GO:0005737">
    <property type="term" value="C:cytoplasm"/>
    <property type="evidence" value="ECO:0007669"/>
    <property type="project" value="TreeGrafter"/>
</dbReference>
<evidence type="ECO:0000259" key="8">
    <source>
        <dbReference type="SMART" id="SM00471"/>
    </source>
</evidence>
<sequence length="192" mass="21532">MKSSTIDFLFEAAALKRLHRTGWQILGGGNTESIAEHSFMVAVIAYVMAVGRNLNLEKILMIALFHDFEETRTGDVYKLADLYTDSNKGKAIRDAFSNLPQSAKITGLLEEYVQGKSWEAKLVKDADTIALCVELKVLIESGNQNAGEWLKANLESLKTETAQELGKALVKSNSQNWWKKQRKTLHDLMVEK</sequence>
<comment type="caution">
    <text evidence="9">The sequence shown here is derived from an EMBL/GenBank/DDBJ whole genome shotgun (WGS) entry which is preliminary data.</text>
</comment>
<dbReference type="EMBL" id="MFJU01000021">
    <property type="protein sequence ID" value="OGG36206.1"/>
    <property type="molecule type" value="Genomic_DNA"/>
</dbReference>
<name>A0A1F6BGZ1_9BACT</name>
<comment type="cofactor">
    <cofactor evidence="3">
        <name>Co(2+)</name>
        <dbReference type="ChEBI" id="CHEBI:48828"/>
    </cofactor>
</comment>
<dbReference type="EC" id="3.1.3.89" evidence="5"/>
<evidence type="ECO:0000313" key="10">
    <source>
        <dbReference type="Proteomes" id="UP000176228"/>
    </source>
</evidence>
<dbReference type="InterPro" id="IPR006674">
    <property type="entry name" value="HD_domain"/>
</dbReference>
<comment type="catalytic activity">
    <reaction evidence="1">
        <text>a 2'-deoxyribonucleoside 5'-phosphate + H2O = a 2'-deoxyribonucleoside + phosphate</text>
        <dbReference type="Rhea" id="RHEA:36167"/>
        <dbReference type="ChEBI" id="CHEBI:15377"/>
        <dbReference type="ChEBI" id="CHEBI:18274"/>
        <dbReference type="ChEBI" id="CHEBI:43474"/>
        <dbReference type="ChEBI" id="CHEBI:65317"/>
        <dbReference type="EC" id="3.1.3.89"/>
    </reaction>
</comment>
<comment type="cofactor">
    <cofactor evidence="2">
        <name>Mn(2+)</name>
        <dbReference type="ChEBI" id="CHEBI:29035"/>
    </cofactor>
</comment>
<evidence type="ECO:0000313" key="9">
    <source>
        <dbReference type="EMBL" id="OGG36206.1"/>
    </source>
</evidence>
<dbReference type="PANTHER" id="PTHR11845">
    <property type="entry name" value="5'-DEOXYNUCLEOTIDASE HDDC2"/>
    <property type="match status" value="1"/>
</dbReference>
<dbReference type="Pfam" id="PF13023">
    <property type="entry name" value="HD_3"/>
    <property type="match status" value="1"/>
</dbReference>
<dbReference type="Proteomes" id="UP000176228">
    <property type="component" value="Unassembled WGS sequence"/>
</dbReference>
<comment type="subunit">
    <text evidence="4">Homodimer.</text>
</comment>
<dbReference type="Gene3D" id="1.10.3210.10">
    <property type="entry name" value="Hypothetical protein af1432"/>
    <property type="match status" value="1"/>
</dbReference>
<evidence type="ECO:0000256" key="4">
    <source>
        <dbReference type="ARBA" id="ARBA00011738"/>
    </source>
</evidence>
<dbReference type="InterPro" id="IPR003607">
    <property type="entry name" value="HD/PDEase_dom"/>
</dbReference>
<evidence type="ECO:0000256" key="3">
    <source>
        <dbReference type="ARBA" id="ARBA00001941"/>
    </source>
</evidence>
<dbReference type="AlphaFoldDB" id="A0A1F6BGZ1"/>